<dbReference type="EMBL" id="CP001700">
    <property type="protein sequence ID" value="ACU77695.1"/>
    <property type="molecule type" value="Genomic_DNA"/>
</dbReference>
<dbReference type="KEGG" id="cai:Caci_8882"/>
<feature type="region of interest" description="Disordered" evidence="1">
    <location>
        <begin position="34"/>
        <end position="68"/>
    </location>
</feature>
<dbReference type="AlphaFoldDB" id="C7Q3T7"/>
<accession>C7Q3T7</accession>
<protein>
    <submittedName>
        <fullName evidence="2">Uncharacterized protein</fullName>
    </submittedName>
</protein>
<proteinExistence type="predicted"/>
<evidence type="ECO:0000256" key="1">
    <source>
        <dbReference type="SAM" id="MobiDB-lite"/>
    </source>
</evidence>
<organism evidence="2 3">
    <name type="scientific">Catenulispora acidiphila (strain DSM 44928 / JCM 14897 / NBRC 102108 / NRRL B-24433 / ID139908)</name>
    <dbReference type="NCBI Taxonomy" id="479433"/>
    <lineage>
        <taxon>Bacteria</taxon>
        <taxon>Bacillati</taxon>
        <taxon>Actinomycetota</taxon>
        <taxon>Actinomycetes</taxon>
        <taxon>Catenulisporales</taxon>
        <taxon>Catenulisporaceae</taxon>
        <taxon>Catenulispora</taxon>
    </lineage>
</organism>
<reference evidence="2 3" key="1">
    <citation type="journal article" date="2009" name="Stand. Genomic Sci.">
        <title>Complete genome sequence of Catenulispora acidiphila type strain (ID 139908).</title>
        <authorList>
            <person name="Copeland A."/>
            <person name="Lapidus A."/>
            <person name="Glavina Del Rio T."/>
            <person name="Nolan M."/>
            <person name="Lucas S."/>
            <person name="Chen F."/>
            <person name="Tice H."/>
            <person name="Cheng J.F."/>
            <person name="Bruce D."/>
            <person name="Goodwin L."/>
            <person name="Pitluck S."/>
            <person name="Mikhailova N."/>
            <person name="Pati A."/>
            <person name="Ivanova N."/>
            <person name="Mavromatis K."/>
            <person name="Chen A."/>
            <person name="Palaniappan K."/>
            <person name="Chain P."/>
            <person name="Land M."/>
            <person name="Hauser L."/>
            <person name="Chang Y.J."/>
            <person name="Jeffries C.D."/>
            <person name="Chertkov O."/>
            <person name="Brettin T."/>
            <person name="Detter J.C."/>
            <person name="Han C."/>
            <person name="Ali Z."/>
            <person name="Tindall B.J."/>
            <person name="Goker M."/>
            <person name="Bristow J."/>
            <person name="Eisen J.A."/>
            <person name="Markowitz V."/>
            <person name="Hugenholtz P."/>
            <person name="Kyrpides N.C."/>
            <person name="Klenk H.P."/>
        </authorList>
    </citation>
    <scope>NUCLEOTIDE SEQUENCE [LARGE SCALE GENOMIC DNA]</scope>
    <source>
        <strain evidence="3">DSM 44928 / JCM 14897 / NBRC 102108 / NRRL B-24433 / ID139908</strain>
    </source>
</reference>
<evidence type="ECO:0000313" key="2">
    <source>
        <dbReference type="EMBL" id="ACU77695.1"/>
    </source>
</evidence>
<name>C7Q3T7_CATAD</name>
<dbReference type="InParanoid" id="C7Q3T7"/>
<dbReference type="Proteomes" id="UP000000851">
    <property type="component" value="Chromosome"/>
</dbReference>
<dbReference type="RefSeq" id="WP_015797419.1">
    <property type="nucleotide sequence ID" value="NC_013131.1"/>
</dbReference>
<dbReference type="STRING" id="479433.Caci_8882"/>
<gene>
    <name evidence="2" type="ordered locus">Caci_8882</name>
</gene>
<sequence length="80" mass="8007">MDSTDELALGTAGELADGTLGALGALELPCAAASGFDPPLEQPATSTSTAATTPVTPRIAPPFPRDTPMLAAARRRLASS</sequence>
<evidence type="ECO:0000313" key="3">
    <source>
        <dbReference type="Proteomes" id="UP000000851"/>
    </source>
</evidence>
<feature type="compositionally biased region" description="Low complexity" evidence="1">
    <location>
        <begin position="43"/>
        <end position="57"/>
    </location>
</feature>
<dbReference type="HOGENOM" id="CLU_2583274_0_0_11"/>
<keyword evidence="3" id="KW-1185">Reference proteome</keyword>